<gene>
    <name evidence="2" type="ORF">HR45_10100</name>
</gene>
<feature type="transmembrane region" description="Helical" evidence="1">
    <location>
        <begin position="77"/>
        <end position="96"/>
    </location>
</feature>
<feature type="transmembrane region" description="Helical" evidence="1">
    <location>
        <begin position="46"/>
        <end position="65"/>
    </location>
</feature>
<keyword evidence="1" id="KW-0472">Membrane</keyword>
<evidence type="ECO:0000256" key="1">
    <source>
        <dbReference type="SAM" id="Phobius"/>
    </source>
</evidence>
<sequence>MEYYIDAFKKYADFTGRARRKAFWMFALISFIVSIVLQVIDAAMGSFWLAAVYGLAAFLPNIAVAARRLHDTGRSGWWQLIALIPVIGWIVLLVFYCQDSEPGENVFGANPKGVDADSDIEMTNV</sequence>
<organism evidence="2 3">
    <name type="scientific">Shewanella mangrovi</name>
    <dbReference type="NCBI Taxonomy" id="1515746"/>
    <lineage>
        <taxon>Bacteria</taxon>
        <taxon>Pseudomonadati</taxon>
        <taxon>Pseudomonadota</taxon>
        <taxon>Gammaproteobacteria</taxon>
        <taxon>Alteromonadales</taxon>
        <taxon>Shewanellaceae</taxon>
        <taxon>Shewanella</taxon>
    </lineage>
</organism>
<proteinExistence type="predicted"/>
<dbReference type="EMBL" id="JPEO01000006">
    <property type="protein sequence ID" value="KFZ37367.1"/>
    <property type="molecule type" value="Genomic_DNA"/>
</dbReference>
<reference evidence="2 3" key="1">
    <citation type="submission" date="2014-06" db="EMBL/GenBank/DDBJ databases">
        <title>Shewanella sp. YQH10.</title>
        <authorList>
            <person name="Liu Y."/>
            <person name="Zeng R."/>
        </authorList>
    </citation>
    <scope>NUCLEOTIDE SEQUENCE [LARGE SCALE GENOMIC DNA]</scope>
    <source>
        <strain evidence="2 3">YQH10</strain>
    </source>
</reference>
<feature type="transmembrane region" description="Helical" evidence="1">
    <location>
        <begin position="21"/>
        <end position="40"/>
    </location>
</feature>
<keyword evidence="1" id="KW-0812">Transmembrane</keyword>
<dbReference type="STRING" id="1515746.HR45_10100"/>
<dbReference type="OrthoDB" id="9812349at2"/>
<name>A0A094JDU8_9GAMM</name>
<comment type="caution">
    <text evidence="2">The sequence shown here is derived from an EMBL/GenBank/DDBJ whole genome shotgun (WGS) entry which is preliminary data.</text>
</comment>
<protein>
    <submittedName>
        <fullName evidence="2">Membrane protein</fullName>
    </submittedName>
</protein>
<dbReference type="PANTHER" id="PTHR34980:SF2">
    <property type="entry name" value="INNER MEMBRANE PROTEIN YHAH-RELATED"/>
    <property type="match status" value="1"/>
</dbReference>
<keyword evidence="3" id="KW-1185">Reference proteome</keyword>
<dbReference type="Pfam" id="PF05656">
    <property type="entry name" value="DUF805"/>
    <property type="match status" value="1"/>
</dbReference>
<dbReference type="Proteomes" id="UP000029264">
    <property type="component" value="Unassembled WGS sequence"/>
</dbReference>
<evidence type="ECO:0000313" key="3">
    <source>
        <dbReference type="Proteomes" id="UP000029264"/>
    </source>
</evidence>
<dbReference type="GO" id="GO:0005886">
    <property type="term" value="C:plasma membrane"/>
    <property type="evidence" value="ECO:0007669"/>
    <property type="project" value="TreeGrafter"/>
</dbReference>
<accession>A0A094JDU8</accession>
<dbReference type="InterPro" id="IPR008523">
    <property type="entry name" value="DUF805"/>
</dbReference>
<evidence type="ECO:0000313" key="2">
    <source>
        <dbReference type="EMBL" id="KFZ37367.1"/>
    </source>
</evidence>
<dbReference type="AlphaFoldDB" id="A0A094JDU8"/>
<dbReference type="eggNOG" id="COG3152">
    <property type="taxonomic scope" value="Bacteria"/>
</dbReference>
<dbReference type="RefSeq" id="WP_037442476.1">
    <property type="nucleotide sequence ID" value="NZ_JPEO01000006.1"/>
</dbReference>
<keyword evidence="1" id="KW-1133">Transmembrane helix</keyword>
<dbReference type="PANTHER" id="PTHR34980">
    <property type="entry name" value="INNER MEMBRANE PROTEIN-RELATED-RELATED"/>
    <property type="match status" value="1"/>
</dbReference>